<evidence type="ECO:0000313" key="4">
    <source>
        <dbReference type="EMBL" id="NYJ35721.1"/>
    </source>
</evidence>
<reference evidence="4 5" key="1">
    <citation type="submission" date="2020-07" db="EMBL/GenBank/DDBJ databases">
        <title>Sequencing the genomes of 1000 actinobacteria strains.</title>
        <authorList>
            <person name="Klenk H.-P."/>
        </authorList>
    </citation>
    <scope>NUCLEOTIDE SEQUENCE [LARGE SCALE GENOMIC DNA]</scope>
    <source>
        <strain evidence="4 5">DSM 44442</strain>
    </source>
</reference>
<evidence type="ECO:0008006" key="6">
    <source>
        <dbReference type="Google" id="ProtNLM"/>
    </source>
</evidence>
<dbReference type="EMBL" id="JACCFS010000001">
    <property type="protein sequence ID" value="NYJ35721.1"/>
    <property type="molecule type" value="Genomic_DNA"/>
</dbReference>
<protein>
    <recommendedName>
        <fullName evidence="6">Htaa domain-containing protein</fullName>
    </recommendedName>
</protein>
<dbReference type="RefSeq" id="WP_312889327.1">
    <property type="nucleotide sequence ID" value="NZ_JACCFS010000001.1"/>
</dbReference>
<feature type="region of interest" description="Disordered" evidence="1">
    <location>
        <begin position="374"/>
        <end position="405"/>
    </location>
</feature>
<organism evidence="4 5">
    <name type="scientific">Nocardiopsis aegyptia</name>
    <dbReference type="NCBI Taxonomy" id="220378"/>
    <lineage>
        <taxon>Bacteria</taxon>
        <taxon>Bacillati</taxon>
        <taxon>Actinomycetota</taxon>
        <taxon>Actinomycetes</taxon>
        <taxon>Streptosporangiales</taxon>
        <taxon>Nocardiopsidaceae</taxon>
        <taxon>Nocardiopsis</taxon>
    </lineage>
</organism>
<keyword evidence="2" id="KW-0472">Membrane</keyword>
<evidence type="ECO:0000313" key="5">
    <source>
        <dbReference type="Proteomes" id="UP000572051"/>
    </source>
</evidence>
<dbReference type="AlphaFoldDB" id="A0A7Z0EQ89"/>
<feature type="compositionally biased region" description="Low complexity" evidence="1">
    <location>
        <begin position="128"/>
        <end position="138"/>
    </location>
</feature>
<feature type="compositionally biased region" description="Low complexity" evidence="1">
    <location>
        <begin position="396"/>
        <end position="405"/>
    </location>
</feature>
<feature type="region of interest" description="Disordered" evidence="1">
    <location>
        <begin position="128"/>
        <end position="251"/>
    </location>
</feature>
<dbReference type="Proteomes" id="UP000572051">
    <property type="component" value="Unassembled WGS sequence"/>
</dbReference>
<evidence type="ECO:0000256" key="1">
    <source>
        <dbReference type="SAM" id="MobiDB-lite"/>
    </source>
</evidence>
<dbReference type="PROSITE" id="PS51318">
    <property type="entry name" value="TAT"/>
    <property type="match status" value="1"/>
</dbReference>
<keyword evidence="2" id="KW-0812">Transmembrane</keyword>
<evidence type="ECO:0000256" key="3">
    <source>
        <dbReference type="SAM" id="SignalP"/>
    </source>
</evidence>
<name>A0A7Z0EQ89_9ACTN</name>
<feature type="chain" id="PRO_5030822612" description="Htaa domain-containing protein" evidence="3">
    <location>
        <begin position="30"/>
        <end position="446"/>
    </location>
</feature>
<keyword evidence="5" id="KW-1185">Reference proteome</keyword>
<dbReference type="InterPro" id="IPR006311">
    <property type="entry name" value="TAT_signal"/>
</dbReference>
<evidence type="ECO:0000256" key="2">
    <source>
        <dbReference type="SAM" id="Phobius"/>
    </source>
</evidence>
<comment type="caution">
    <text evidence="4">The sequence shown here is derived from an EMBL/GenBank/DDBJ whole genome shotgun (WGS) entry which is preliminary data.</text>
</comment>
<proteinExistence type="predicted"/>
<gene>
    <name evidence="4" type="ORF">HNR10_003602</name>
</gene>
<feature type="transmembrane region" description="Helical" evidence="2">
    <location>
        <begin position="412"/>
        <end position="433"/>
    </location>
</feature>
<keyword evidence="3" id="KW-0732">Signal</keyword>
<feature type="compositionally biased region" description="Acidic residues" evidence="1">
    <location>
        <begin position="189"/>
        <end position="200"/>
    </location>
</feature>
<feature type="compositionally biased region" description="Polar residues" evidence="1">
    <location>
        <begin position="221"/>
        <end position="230"/>
    </location>
</feature>
<feature type="compositionally biased region" description="Low complexity" evidence="1">
    <location>
        <begin position="203"/>
        <end position="220"/>
    </location>
</feature>
<sequence length="446" mass="44536">MTPHRPSARRLLAGGTLFAALGVLGAASAAPATADATPLVWGHAQSWVADGDLVTGYSTVVGFGGDTEENVRAETLFGPLAEHALVRGGSSAVVDGDGASARSTVDSAIVRLGVHDLAALGLLDLPDGAAPPSASPSAPESPPPVTASESDSDSDAASDPERDPGTERSPGTQDGTGDDADGPVIAEESGPEPEAPEEETLREPSSSPSAESASPSASPSDGTGTASPASTGDDVVVLDESNSRTASGSDNSVEFTLADVTGTADADFDGSTEASLEHGDLTAFGVPVGPVDAEGVTVDDTLEVLGEDGEVLETVPVSVRFEATEATFDDQDEDWTGEGVRTALTVWIQVGDDEEDVLGVDFADAWALGSTFGDAVGAPGPTDRSADPSPSPSPSTTPAATDNRLATTGSSLAALVTAAVVAVGGGAAATFLARKRTTALDDQIED</sequence>
<keyword evidence="2" id="KW-1133">Transmembrane helix</keyword>
<accession>A0A7Z0EQ89</accession>
<feature type="signal peptide" evidence="3">
    <location>
        <begin position="1"/>
        <end position="29"/>
    </location>
</feature>